<sequence>METQGIREAIQEMLRKKGLTSTMIISQTTQRDSMTGISAPSVSASIFKEKEIENIWAYQN</sequence>
<dbReference type="AlphaFoldDB" id="A0A510L0N7"/>
<accession>A0A510L0N7</accession>
<evidence type="ECO:0000313" key="1">
    <source>
        <dbReference type="EMBL" id="BBM56023.1"/>
    </source>
</evidence>
<name>A0A510L0N7_9FUSO</name>
<proteinExistence type="predicted"/>
<evidence type="ECO:0000313" key="2">
    <source>
        <dbReference type="Proteomes" id="UP000321944"/>
    </source>
</evidence>
<protein>
    <submittedName>
        <fullName evidence="1">Uncharacterized protein</fullName>
    </submittedName>
</protein>
<geneLocation type="plasmid" evidence="2">
    <name>pjmub3934p2 dna</name>
</geneLocation>
<reference evidence="1 2" key="1">
    <citation type="submission" date="2019-07" db="EMBL/GenBank/DDBJ databases">
        <title>Complete Genome Sequence of Leptotrichia wadei Strain JMUB3936.</title>
        <authorList>
            <person name="Watanabe S."/>
            <person name="Cui L."/>
        </authorList>
    </citation>
    <scope>NUCLEOTIDE SEQUENCE [LARGE SCALE GENOMIC DNA]</scope>
    <source>
        <strain evidence="1 2">JMUB3936</strain>
        <plasmid evidence="2">pjmub3934p2 dna</plasmid>
    </source>
</reference>
<gene>
    <name evidence="1" type="ORF">JMUB3936_p2039</name>
</gene>
<organism evidence="1 2">
    <name type="scientific">Leptotrichia wadei</name>
    <dbReference type="NCBI Taxonomy" id="157687"/>
    <lineage>
        <taxon>Bacteria</taxon>
        <taxon>Fusobacteriati</taxon>
        <taxon>Fusobacteriota</taxon>
        <taxon>Fusobacteriia</taxon>
        <taxon>Fusobacteriales</taxon>
        <taxon>Leptotrichiaceae</taxon>
        <taxon>Leptotrichia</taxon>
    </lineage>
</organism>
<dbReference type="EMBL" id="AP019843">
    <property type="protein sequence ID" value="BBM56023.1"/>
    <property type="molecule type" value="Genomic_DNA"/>
</dbReference>
<keyword evidence="1" id="KW-0614">Plasmid</keyword>
<dbReference type="RefSeq" id="WP_232054129.1">
    <property type="nucleotide sequence ID" value="NZ_AP019843.1"/>
</dbReference>
<dbReference type="Proteomes" id="UP000321944">
    <property type="component" value="Plasmid pJMUB3934p2"/>
</dbReference>